<evidence type="ECO:0000313" key="4">
    <source>
        <dbReference type="EMBL" id="KAK5067436.1"/>
    </source>
</evidence>
<keyword evidence="2" id="KW-1133">Transmembrane helix</keyword>
<feature type="signal peptide" evidence="3">
    <location>
        <begin position="1"/>
        <end position="18"/>
    </location>
</feature>
<feature type="chain" id="PRO_5047481838" description="TRP C-terminal domain-containing protein" evidence="3">
    <location>
        <begin position="19"/>
        <end position="500"/>
    </location>
</feature>
<feature type="transmembrane region" description="Helical" evidence="2">
    <location>
        <begin position="174"/>
        <end position="195"/>
    </location>
</feature>
<reference evidence="4 5" key="1">
    <citation type="submission" date="2023-08" db="EMBL/GenBank/DDBJ databases">
        <title>Black Yeasts Isolated from many extreme environments.</title>
        <authorList>
            <person name="Coleine C."/>
            <person name="Stajich J.E."/>
            <person name="Selbmann L."/>
        </authorList>
    </citation>
    <scope>NUCLEOTIDE SEQUENCE [LARGE SCALE GENOMIC DNA]</scope>
    <source>
        <strain evidence="4 5">CCFEE 6328</strain>
    </source>
</reference>
<comment type="caution">
    <text evidence="4">The sequence shown here is derived from an EMBL/GenBank/DDBJ whole genome shotgun (WGS) entry which is preliminary data.</text>
</comment>
<keyword evidence="5" id="KW-1185">Reference proteome</keyword>
<proteinExistence type="predicted"/>
<feature type="transmembrane region" description="Helical" evidence="2">
    <location>
        <begin position="408"/>
        <end position="430"/>
    </location>
</feature>
<organism evidence="4 5">
    <name type="scientific">Exophiala sideris</name>
    <dbReference type="NCBI Taxonomy" id="1016849"/>
    <lineage>
        <taxon>Eukaryota</taxon>
        <taxon>Fungi</taxon>
        <taxon>Dikarya</taxon>
        <taxon>Ascomycota</taxon>
        <taxon>Pezizomycotina</taxon>
        <taxon>Eurotiomycetes</taxon>
        <taxon>Chaetothyriomycetidae</taxon>
        <taxon>Chaetothyriales</taxon>
        <taxon>Herpotrichiellaceae</taxon>
        <taxon>Exophiala</taxon>
    </lineage>
</organism>
<evidence type="ECO:0000256" key="2">
    <source>
        <dbReference type="SAM" id="Phobius"/>
    </source>
</evidence>
<feature type="region of interest" description="Disordered" evidence="1">
    <location>
        <begin position="232"/>
        <end position="256"/>
    </location>
</feature>
<keyword evidence="2" id="KW-0472">Membrane</keyword>
<feature type="compositionally biased region" description="Polar residues" evidence="1">
    <location>
        <begin position="322"/>
        <end position="333"/>
    </location>
</feature>
<feature type="transmembrane region" description="Helical" evidence="2">
    <location>
        <begin position="201"/>
        <end position="225"/>
    </location>
</feature>
<gene>
    <name evidence="4" type="ORF">LTR69_001423</name>
</gene>
<name>A0ABR0JN82_9EURO</name>
<feature type="transmembrane region" description="Helical" evidence="2">
    <location>
        <begin position="451"/>
        <end position="471"/>
    </location>
</feature>
<keyword evidence="2" id="KW-0812">Transmembrane</keyword>
<dbReference type="EMBL" id="JAVRRF010000002">
    <property type="protein sequence ID" value="KAK5067436.1"/>
    <property type="molecule type" value="Genomic_DNA"/>
</dbReference>
<keyword evidence="3" id="KW-0732">Signal</keyword>
<evidence type="ECO:0008006" key="6">
    <source>
        <dbReference type="Google" id="ProtNLM"/>
    </source>
</evidence>
<dbReference type="Proteomes" id="UP001345691">
    <property type="component" value="Unassembled WGS sequence"/>
</dbReference>
<feature type="compositionally biased region" description="Polar residues" evidence="1">
    <location>
        <begin position="281"/>
        <end position="305"/>
    </location>
</feature>
<evidence type="ECO:0000313" key="5">
    <source>
        <dbReference type="Proteomes" id="UP001345691"/>
    </source>
</evidence>
<sequence length="500" mass="54970">MGLFVVMLLVAMIPTGNYEWFPGYYGMPIPEELDGPGPRPSDYAICHFGEEKDTDKLAYTSMVISILLVVFGFLSRVVRLHKTISVQLVAEARKYVSARVRNWLQKVYDWCDIETSPAGLKRLLIYRPLLALFLCGRALSDAWSSMFFEVSYAALCLLGAGTELKAVLMPSVQVFWLFISFLWGALKFFGTFLLAPQGNSAWTFGQIVPVVLLAAPLLAIAEYLYPGSTGLTHQQSAHTEPSDAGSGTSSKHAVRTSQTDALELHEVQTTTVPMTLIPATGQPSASASPPTLDNATLGDPTSRSLSPGRLDGNHAQAERRSSNLSSPIGSPTASLPRISTLQLANSIHSLPPDRVRDDPGYDFYTETLWYKCFVGLVILEISCVTLYFVTTYGTIRITSLVSIFIPTIFFWDWLPILVLISLMLFVLNALMIETFRRSPSRWLSPRSKAKMATILLMFNGVIVLLCQVPSLSGTLTGGYSLEAGIAYWSHAKIIAMLSRG</sequence>
<feature type="transmembrane region" description="Helical" evidence="2">
    <location>
        <begin position="57"/>
        <end position="78"/>
    </location>
</feature>
<accession>A0ABR0JN82</accession>
<evidence type="ECO:0000256" key="1">
    <source>
        <dbReference type="SAM" id="MobiDB-lite"/>
    </source>
</evidence>
<protein>
    <recommendedName>
        <fullName evidence="6">TRP C-terminal domain-containing protein</fullName>
    </recommendedName>
</protein>
<feature type="transmembrane region" description="Helical" evidence="2">
    <location>
        <begin position="368"/>
        <end position="388"/>
    </location>
</feature>
<feature type="region of interest" description="Disordered" evidence="1">
    <location>
        <begin position="277"/>
        <end position="333"/>
    </location>
</feature>
<evidence type="ECO:0000256" key="3">
    <source>
        <dbReference type="SAM" id="SignalP"/>
    </source>
</evidence>